<accession>A0ACD3AI27</accession>
<dbReference type="EMBL" id="ML208446">
    <property type="protein sequence ID" value="TFK65156.1"/>
    <property type="molecule type" value="Genomic_DNA"/>
</dbReference>
<protein>
    <submittedName>
        <fullName evidence="1">Uncharacterized protein</fullName>
    </submittedName>
</protein>
<evidence type="ECO:0000313" key="1">
    <source>
        <dbReference type="EMBL" id="TFK65156.1"/>
    </source>
</evidence>
<proteinExistence type="predicted"/>
<reference evidence="1 2" key="1">
    <citation type="journal article" date="2019" name="Nat. Ecol. Evol.">
        <title>Megaphylogeny resolves global patterns of mushroom evolution.</title>
        <authorList>
            <person name="Varga T."/>
            <person name="Krizsan K."/>
            <person name="Foldi C."/>
            <person name="Dima B."/>
            <person name="Sanchez-Garcia M."/>
            <person name="Sanchez-Ramirez S."/>
            <person name="Szollosi G.J."/>
            <person name="Szarkandi J.G."/>
            <person name="Papp V."/>
            <person name="Albert L."/>
            <person name="Andreopoulos W."/>
            <person name="Angelini C."/>
            <person name="Antonin V."/>
            <person name="Barry K.W."/>
            <person name="Bougher N.L."/>
            <person name="Buchanan P."/>
            <person name="Buyck B."/>
            <person name="Bense V."/>
            <person name="Catcheside P."/>
            <person name="Chovatia M."/>
            <person name="Cooper J."/>
            <person name="Damon W."/>
            <person name="Desjardin D."/>
            <person name="Finy P."/>
            <person name="Geml J."/>
            <person name="Haridas S."/>
            <person name="Hughes K."/>
            <person name="Justo A."/>
            <person name="Karasinski D."/>
            <person name="Kautmanova I."/>
            <person name="Kiss B."/>
            <person name="Kocsube S."/>
            <person name="Kotiranta H."/>
            <person name="LaButti K.M."/>
            <person name="Lechner B.E."/>
            <person name="Liimatainen K."/>
            <person name="Lipzen A."/>
            <person name="Lukacs Z."/>
            <person name="Mihaltcheva S."/>
            <person name="Morgado L.N."/>
            <person name="Niskanen T."/>
            <person name="Noordeloos M.E."/>
            <person name="Ohm R.A."/>
            <person name="Ortiz-Santana B."/>
            <person name="Ovrebo C."/>
            <person name="Racz N."/>
            <person name="Riley R."/>
            <person name="Savchenko A."/>
            <person name="Shiryaev A."/>
            <person name="Soop K."/>
            <person name="Spirin V."/>
            <person name="Szebenyi C."/>
            <person name="Tomsovsky M."/>
            <person name="Tulloss R.E."/>
            <person name="Uehling J."/>
            <person name="Grigoriev I.V."/>
            <person name="Vagvolgyi C."/>
            <person name="Papp T."/>
            <person name="Martin F.M."/>
            <person name="Miettinen O."/>
            <person name="Hibbett D.S."/>
            <person name="Nagy L.G."/>
        </authorList>
    </citation>
    <scope>NUCLEOTIDE SEQUENCE [LARGE SCALE GENOMIC DNA]</scope>
    <source>
        <strain evidence="1 2">NL-1719</strain>
    </source>
</reference>
<name>A0ACD3AI27_9AGAR</name>
<keyword evidence="2" id="KW-1185">Reference proteome</keyword>
<evidence type="ECO:0000313" key="2">
    <source>
        <dbReference type="Proteomes" id="UP000308600"/>
    </source>
</evidence>
<sequence length="542" mass="61360">MSTMATDGDVNEIARQKLDAKILDLRLQIAALSLTRNSLAPISRLPAELLTIIWVYARNFSPVSSKSKMAMVISWVSSDWRRISLDWSWLWSEIDLHHAKGINVFLARSRQAPLTLKLRGSMVMDATIFQHFPRLHDLEFTFPRDDSDDTRVVNIRECWSSPSPFLKFLSLSRTTVPPTLFTHPPPLQSLTLRNCRFDALPPLSGVTTLCISRPLQLMPVVNVLGTLQQLPNLVELTLDHVFFHSLIQQPFTFPGPAVQLSKLQVLNIAEQHRNPIPYLFQNVSIPGNTDAVFTISLDMLNFDLLGLLRSYHACRISPSPIHTLAVMKGRRTSEVKLLEQGPDSFGSITVSLSNTFHDNPFQQCSTLNLSSLQMLDLTLSERTGRLRNGEMHEVWNSCYGDLPNLRIVKASGYAAYTFLSLLAKEGHDAWNSYRELLPSSRQPQPITGDLEDDSSTSEQSSATQRRKQLLWKALRELILVFPTDDEPLFRETIDERHVIIDMLIRKEAGIAVTHIQYLDWPMSDGFLDRLKAVVGEVTELEP</sequence>
<dbReference type="Proteomes" id="UP000308600">
    <property type="component" value="Unassembled WGS sequence"/>
</dbReference>
<gene>
    <name evidence="1" type="ORF">BDN72DRAFT_962712</name>
</gene>
<organism evidence="1 2">
    <name type="scientific">Pluteus cervinus</name>
    <dbReference type="NCBI Taxonomy" id="181527"/>
    <lineage>
        <taxon>Eukaryota</taxon>
        <taxon>Fungi</taxon>
        <taxon>Dikarya</taxon>
        <taxon>Basidiomycota</taxon>
        <taxon>Agaricomycotina</taxon>
        <taxon>Agaricomycetes</taxon>
        <taxon>Agaricomycetidae</taxon>
        <taxon>Agaricales</taxon>
        <taxon>Pluteineae</taxon>
        <taxon>Pluteaceae</taxon>
        <taxon>Pluteus</taxon>
    </lineage>
</organism>